<comment type="caution">
    <text evidence="1">The sequence shown here is derived from an EMBL/GenBank/DDBJ whole genome shotgun (WGS) entry which is preliminary data.</text>
</comment>
<sequence>MLHWKSSLGNRQNFIRQGGEEDGFPPFSSSFLSFYPKIYVLLPMSSLCHVSCVRLACLWTGFEKEDWKALKRNE</sequence>
<accession>D1QV94</accession>
<dbReference type="STRING" id="649760.HMPREF0971_03018"/>
<protein>
    <submittedName>
        <fullName evidence="1">Uncharacterized protein</fullName>
    </submittedName>
</protein>
<dbReference type="EMBL" id="ACUZ02000056">
    <property type="protein sequence ID" value="EFB30759.1"/>
    <property type="molecule type" value="Genomic_DNA"/>
</dbReference>
<name>D1QV94_9BACT</name>
<evidence type="ECO:0000313" key="1">
    <source>
        <dbReference type="EMBL" id="EFB30759.1"/>
    </source>
</evidence>
<dbReference type="HOGENOM" id="CLU_2684767_0_0_10"/>
<gene>
    <name evidence="1" type="ORF">HMPREF0971_03018</name>
</gene>
<dbReference type="Proteomes" id="UP000004079">
    <property type="component" value="Unassembled WGS sequence"/>
</dbReference>
<organism evidence="1 2">
    <name type="scientific">Segatella oris F0302</name>
    <dbReference type="NCBI Taxonomy" id="649760"/>
    <lineage>
        <taxon>Bacteria</taxon>
        <taxon>Pseudomonadati</taxon>
        <taxon>Bacteroidota</taxon>
        <taxon>Bacteroidia</taxon>
        <taxon>Bacteroidales</taxon>
        <taxon>Prevotellaceae</taxon>
        <taxon>Segatella</taxon>
    </lineage>
</organism>
<dbReference type="AlphaFoldDB" id="D1QV94"/>
<evidence type="ECO:0000313" key="2">
    <source>
        <dbReference type="Proteomes" id="UP000004079"/>
    </source>
</evidence>
<proteinExistence type="predicted"/>
<reference evidence="1 2" key="1">
    <citation type="submission" date="2009-11" db="EMBL/GenBank/DDBJ databases">
        <authorList>
            <person name="Weinstock G."/>
            <person name="Sodergren E."/>
            <person name="Clifton S."/>
            <person name="Fulton L."/>
            <person name="Fulton B."/>
            <person name="Courtney L."/>
            <person name="Fronick C."/>
            <person name="Harrison M."/>
            <person name="Strong C."/>
            <person name="Farmer C."/>
            <person name="Delahaunty K."/>
            <person name="Markovic C."/>
            <person name="Hall O."/>
            <person name="Minx P."/>
            <person name="Tomlinson C."/>
            <person name="Mitreva M."/>
            <person name="Nelson J."/>
            <person name="Hou S."/>
            <person name="Wollam A."/>
            <person name="Pepin K.H."/>
            <person name="Johnson M."/>
            <person name="Bhonagiri V."/>
            <person name="Nash W.E."/>
            <person name="Warren W."/>
            <person name="Chinwalla A."/>
            <person name="Mardis E.R."/>
            <person name="Wilson R.K."/>
        </authorList>
    </citation>
    <scope>NUCLEOTIDE SEQUENCE [LARGE SCALE GENOMIC DNA]</scope>
    <source>
        <strain evidence="1 2">F0302</strain>
    </source>
</reference>